<feature type="transmembrane region" description="Helical" evidence="7">
    <location>
        <begin position="257"/>
        <end position="278"/>
    </location>
</feature>
<feature type="transmembrane region" description="Helical" evidence="7">
    <location>
        <begin position="132"/>
        <end position="149"/>
    </location>
</feature>
<name>A0A7C3VMY9_9CYAN</name>
<gene>
    <name evidence="9" type="ORF">ENR15_21265</name>
</gene>
<feature type="transmembrane region" description="Helical" evidence="7">
    <location>
        <begin position="194"/>
        <end position="213"/>
    </location>
</feature>
<keyword evidence="3" id="KW-1003">Cell membrane</keyword>
<evidence type="ECO:0000256" key="6">
    <source>
        <dbReference type="ARBA" id="ARBA00023136"/>
    </source>
</evidence>
<dbReference type="PANTHER" id="PTHR42920:SF5">
    <property type="entry name" value="EAMA DOMAIN-CONTAINING PROTEIN"/>
    <property type="match status" value="1"/>
</dbReference>
<keyword evidence="4 7" id="KW-0812">Transmembrane</keyword>
<feature type="transmembrane region" description="Helical" evidence="7">
    <location>
        <begin position="107"/>
        <end position="125"/>
    </location>
</feature>
<sequence length="303" mass="32220">MVNFWLANYKGELAALCTALLWAAASVVYGGLGKKIPPLELNISKGAVAIALLLLTLILRGDISQTTLAQLNPNTTTLLLLSGIVGIGFGDTAFFTAINNLGPRRTLLLQTLAPPLAALLAMIFLRETLPQTTWLGIIITISGIAWVISDRAGATTTTETHLLSGITWGALAAAAQATGAVLSRAALATTNIDPLWSTLLRLLAGVFMLWLWAQGQKNPTSWNQFSPRLLLIVAVTAFFSTYLGIYCQQTSLKWAPAGIAQTLSATSPLFVIPIVIWMGERVSLRALLGAIVSIAGVAVLFLR</sequence>
<keyword evidence="6 7" id="KW-0472">Membrane</keyword>
<evidence type="ECO:0000256" key="2">
    <source>
        <dbReference type="ARBA" id="ARBA00007362"/>
    </source>
</evidence>
<evidence type="ECO:0000313" key="9">
    <source>
        <dbReference type="EMBL" id="HGG03097.1"/>
    </source>
</evidence>
<feature type="transmembrane region" description="Helical" evidence="7">
    <location>
        <begin position="225"/>
        <end position="245"/>
    </location>
</feature>
<keyword evidence="5 7" id="KW-1133">Transmembrane helix</keyword>
<accession>A0A7C3VMY9</accession>
<reference evidence="9" key="1">
    <citation type="journal article" date="2020" name="mSystems">
        <title>Genome- and Community-Level Interaction Insights into Carbon Utilization and Element Cycling Functions of Hydrothermarchaeota in Hydrothermal Sediment.</title>
        <authorList>
            <person name="Zhou Z."/>
            <person name="Liu Y."/>
            <person name="Xu W."/>
            <person name="Pan J."/>
            <person name="Luo Z.H."/>
            <person name="Li M."/>
        </authorList>
    </citation>
    <scope>NUCLEOTIDE SEQUENCE [LARGE SCALE GENOMIC DNA]</scope>
    <source>
        <strain evidence="9">SpSt-374</strain>
    </source>
</reference>
<comment type="caution">
    <text evidence="9">The sequence shown here is derived from an EMBL/GenBank/DDBJ whole genome shotgun (WGS) entry which is preliminary data.</text>
</comment>
<feature type="transmembrane region" description="Helical" evidence="7">
    <location>
        <begin position="161"/>
        <end position="182"/>
    </location>
</feature>
<dbReference type="InterPro" id="IPR037185">
    <property type="entry name" value="EmrE-like"/>
</dbReference>
<dbReference type="InterPro" id="IPR051258">
    <property type="entry name" value="Diverse_Substrate_Transporter"/>
</dbReference>
<evidence type="ECO:0000256" key="4">
    <source>
        <dbReference type="ARBA" id="ARBA00022692"/>
    </source>
</evidence>
<feature type="transmembrane region" description="Helical" evidence="7">
    <location>
        <begin position="46"/>
        <end position="63"/>
    </location>
</feature>
<organism evidence="9">
    <name type="scientific">Planktothricoides sp. SpSt-374</name>
    <dbReference type="NCBI Taxonomy" id="2282167"/>
    <lineage>
        <taxon>Bacteria</taxon>
        <taxon>Bacillati</taxon>
        <taxon>Cyanobacteriota</taxon>
        <taxon>Cyanophyceae</taxon>
        <taxon>Oscillatoriophycideae</taxon>
        <taxon>Oscillatoriales</taxon>
        <taxon>Oscillatoriaceae</taxon>
        <taxon>Planktothricoides</taxon>
    </lineage>
</organism>
<comment type="subcellular location">
    <subcellularLocation>
        <location evidence="1">Cell membrane</location>
        <topology evidence="1">Multi-pass membrane protein</topology>
    </subcellularLocation>
</comment>
<evidence type="ECO:0000256" key="1">
    <source>
        <dbReference type="ARBA" id="ARBA00004651"/>
    </source>
</evidence>
<feature type="domain" description="EamA" evidence="8">
    <location>
        <begin position="164"/>
        <end position="301"/>
    </location>
</feature>
<dbReference type="PANTHER" id="PTHR42920">
    <property type="entry name" value="OS03G0707200 PROTEIN-RELATED"/>
    <property type="match status" value="1"/>
</dbReference>
<dbReference type="AlphaFoldDB" id="A0A7C3VMY9"/>
<feature type="domain" description="EamA" evidence="8">
    <location>
        <begin position="10"/>
        <end position="148"/>
    </location>
</feature>
<protein>
    <submittedName>
        <fullName evidence="9">DMT family transporter</fullName>
    </submittedName>
</protein>
<evidence type="ECO:0000256" key="7">
    <source>
        <dbReference type="SAM" id="Phobius"/>
    </source>
</evidence>
<feature type="transmembrane region" description="Helical" evidence="7">
    <location>
        <begin position="284"/>
        <end position="302"/>
    </location>
</feature>
<dbReference type="EMBL" id="DSPX01000213">
    <property type="protein sequence ID" value="HGG03097.1"/>
    <property type="molecule type" value="Genomic_DNA"/>
</dbReference>
<comment type="similarity">
    <text evidence="2">Belongs to the EamA transporter family.</text>
</comment>
<evidence type="ECO:0000259" key="8">
    <source>
        <dbReference type="Pfam" id="PF00892"/>
    </source>
</evidence>
<proteinExistence type="inferred from homology"/>
<dbReference type="Pfam" id="PF00892">
    <property type="entry name" value="EamA"/>
    <property type="match status" value="2"/>
</dbReference>
<feature type="transmembrane region" description="Helical" evidence="7">
    <location>
        <begin position="75"/>
        <end position="95"/>
    </location>
</feature>
<evidence type="ECO:0000256" key="5">
    <source>
        <dbReference type="ARBA" id="ARBA00022989"/>
    </source>
</evidence>
<dbReference type="SUPFAM" id="SSF103481">
    <property type="entry name" value="Multidrug resistance efflux transporter EmrE"/>
    <property type="match status" value="2"/>
</dbReference>
<dbReference type="InterPro" id="IPR000620">
    <property type="entry name" value="EamA_dom"/>
</dbReference>
<evidence type="ECO:0000256" key="3">
    <source>
        <dbReference type="ARBA" id="ARBA00022475"/>
    </source>
</evidence>
<dbReference type="GO" id="GO:0005886">
    <property type="term" value="C:plasma membrane"/>
    <property type="evidence" value="ECO:0007669"/>
    <property type="project" value="UniProtKB-SubCell"/>
</dbReference>